<name>A0ABW7LVE6_9PSED</name>
<comment type="subcellular location">
    <subcellularLocation>
        <location evidence="1">Cell inner membrane</location>
    </subcellularLocation>
</comment>
<dbReference type="Proteomes" id="UP001609821">
    <property type="component" value="Unassembled WGS sequence"/>
</dbReference>
<dbReference type="Pfam" id="PF02470">
    <property type="entry name" value="MlaD"/>
    <property type="match status" value="3"/>
</dbReference>
<feature type="domain" description="Mce/MlaD" evidence="9">
    <location>
        <begin position="50"/>
        <end position="140"/>
    </location>
</feature>
<feature type="transmembrane region" description="Helical" evidence="8">
    <location>
        <begin position="25"/>
        <end position="44"/>
    </location>
</feature>
<dbReference type="PANTHER" id="PTHR30462:SF2">
    <property type="entry name" value="INTERMEMBRANE TRANSPORT PROTEIN PQIB"/>
    <property type="match status" value="1"/>
</dbReference>
<keyword evidence="6 8" id="KW-0472">Membrane</keyword>
<sequence length="555" mass="59622">MSEHSGSSSFQAAVPALKTRRYRALLIWIIPILAALIGVLMLISNTLNSGPRIRISFQTAEGLEVNKTPVKYKNVVIGKVTGIELTQDRSHVIATVDLNASAHFFSAEDSLFWVVRPRIGTSGISGVDTLLSGAFIAADAGRGGKTKSDFIGLETPPPITYGEQGKRFTLFAEDLGSLDIGSPVYYRRIKVGQVASYTLSKDGKGVDLEIFVSAPNDKYVSTESRFWNASGVDVSVGASGLKVNTESLSTILAGGLAFIEPKYSPNAVSAEEGARFELFSDQEAALAPPDGEAHFILMSFKQPLRGLEVNAPVEFLGVKIGRVVSVNLDYDPVSKSFPSVVGAVIYPDRLGKAHEKLVDLTGGKDDEEAAARLLATFIKQGLRAQAKTGNLITGQLYISLDFTRNAPPVTFDMTTRPLHVPTVAGDMDKVQEQLLAVVDKLSKMPLDKIANNLNDSLSGLKQTISQVNTDLLPQVGGTLQQTQATLASVNASLSADSPERQQLGQLVTEVQRTARSIRVLTDSLSRNPESLIRGRNREAVSNDPEVSQATAQSQP</sequence>
<evidence type="ECO:0000259" key="9">
    <source>
        <dbReference type="Pfam" id="PF02470"/>
    </source>
</evidence>
<evidence type="ECO:0000256" key="3">
    <source>
        <dbReference type="ARBA" id="ARBA00022519"/>
    </source>
</evidence>
<evidence type="ECO:0000256" key="5">
    <source>
        <dbReference type="ARBA" id="ARBA00022989"/>
    </source>
</evidence>
<evidence type="ECO:0000313" key="10">
    <source>
        <dbReference type="EMBL" id="MFH6565627.1"/>
    </source>
</evidence>
<evidence type="ECO:0000256" key="4">
    <source>
        <dbReference type="ARBA" id="ARBA00022692"/>
    </source>
</evidence>
<feature type="compositionally biased region" description="Polar residues" evidence="7">
    <location>
        <begin position="544"/>
        <end position="555"/>
    </location>
</feature>
<proteinExistence type="predicted"/>
<keyword evidence="2" id="KW-1003">Cell membrane</keyword>
<evidence type="ECO:0000313" key="11">
    <source>
        <dbReference type="Proteomes" id="UP001609821"/>
    </source>
</evidence>
<feature type="domain" description="Mce/MlaD" evidence="9">
    <location>
        <begin position="305"/>
        <end position="402"/>
    </location>
</feature>
<dbReference type="EMBL" id="JBINXB010000005">
    <property type="protein sequence ID" value="MFH6565627.1"/>
    <property type="molecule type" value="Genomic_DNA"/>
</dbReference>
<dbReference type="RefSeq" id="WP_395246805.1">
    <property type="nucleotide sequence ID" value="NZ_JBINXA010000015.1"/>
</dbReference>
<organism evidence="10 11">
    <name type="scientific">Pseudomonas kulmbachensis</name>
    <dbReference type="NCBI Taxonomy" id="3043408"/>
    <lineage>
        <taxon>Bacteria</taxon>
        <taxon>Pseudomonadati</taxon>
        <taxon>Pseudomonadota</taxon>
        <taxon>Gammaproteobacteria</taxon>
        <taxon>Pseudomonadales</taxon>
        <taxon>Pseudomonadaceae</taxon>
        <taxon>Pseudomonas</taxon>
    </lineage>
</organism>
<dbReference type="InterPro" id="IPR003399">
    <property type="entry name" value="Mce/MlaD"/>
</dbReference>
<dbReference type="InterPro" id="IPR051800">
    <property type="entry name" value="PqiA-PqiB_transport"/>
</dbReference>
<accession>A0ABW7LVE6</accession>
<reference evidence="10 11" key="1">
    <citation type="submission" date="2024-10" db="EMBL/GenBank/DDBJ databases">
        <title>Aeromonas and Pseudomonas from the Cagarras Archipelago, Rio de Janeiro, Brazil.</title>
        <authorList>
            <person name="Canellas A.L.B."/>
            <person name="Laport M.S."/>
        </authorList>
    </citation>
    <scope>NUCLEOTIDE SEQUENCE [LARGE SCALE GENOMIC DNA]</scope>
    <source>
        <strain evidence="10 11">CPF-4</strain>
    </source>
</reference>
<evidence type="ECO:0000256" key="2">
    <source>
        <dbReference type="ARBA" id="ARBA00022475"/>
    </source>
</evidence>
<evidence type="ECO:0000256" key="1">
    <source>
        <dbReference type="ARBA" id="ARBA00004533"/>
    </source>
</evidence>
<keyword evidence="3" id="KW-0997">Cell inner membrane</keyword>
<dbReference type="PANTHER" id="PTHR30462">
    <property type="entry name" value="INTERMEMBRANE TRANSPORT PROTEIN PQIB-RELATED"/>
    <property type="match status" value="1"/>
</dbReference>
<keyword evidence="11" id="KW-1185">Reference proteome</keyword>
<feature type="region of interest" description="Disordered" evidence="7">
    <location>
        <begin position="528"/>
        <end position="555"/>
    </location>
</feature>
<keyword evidence="5 8" id="KW-1133">Transmembrane helix</keyword>
<feature type="domain" description="Mce/MlaD" evidence="9">
    <location>
        <begin position="165"/>
        <end position="225"/>
    </location>
</feature>
<evidence type="ECO:0000256" key="7">
    <source>
        <dbReference type="SAM" id="MobiDB-lite"/>
    </source>
</evidence>
<evidence type="ECO:0000256" key="8">
    <source>
        <dbReference type="SAM" id="Phobius"/>
    </source>
</evidence>
<evidence type="ECO:0000256" key="6">
    <source>
        <dbReference type="ARBA" id="ARBA00023136"/>
    </source>
</evidence>
<comment type="caution">
    <text evidence="10">The sequence shown here is derived from an EMBL/GenBank/DDBJ whole genome shotgun (WGS) entry which is preliminary data.</text>
</comment>
<keyword evidence="4 8" id="KW-0812">Transmembrane</keyword>
<protein>
    <submittedName>
        <fullName evidence="10">Intermembrane transport protein PqiB</fullName>
    </submittedName>
</protein>
<gene>
    <name evidence="10" type="ORF">ACHMWK_06560</name>
</gene>